<proteinExistence type="predicted"/>
<evidence type="ECO:0000313" key="2">
    <source>
        <dbReference type="Proteomes" id="UP001595892"/>
    </source>
</evidence>
<gene>
    <name evidence="1" type="ORF">ACFO3Q_13130</name>
</gene>
<dbReference type="RefSeq" id="WP_377005182.1">
    <property type="nucleotide sequence ID" value="NZ_JBHSGG010000036.1"/>
</dbReference>
<comment type="caution">
    <text evidence="1">The sequence shown here is derived from an EMBL/GenBank/DDBJ whole genome shotgun (WGS) entry which is preliminary data.</text>
</comment>
<dbReference type="EMBL" id="JBHSGG010000036">
    <property type="protein sequence ID" value="MFC4729111.1"/>
    <property type="molecule type" value="Genomic_DNA"/>
</dbReference>
<organism evidence="1 2">
    <name type="scientific">Coralloluteibacterium thermophilum</name>
    <dbReference type="NCBI Taxonomy" id="2707049"/>
    <lineage>
        <taxon>Bacteria</taxon>
        <taxon>Pseudomonadati</taxon>
        <taxon>Pseudomonadota</taxon>
        <taxon>Gammaproteobacteria</taxon>
        <taxon>Lysobacterales</taxon>
        <taxon>Lysobacteraceae</taxon>
        <taxon>Coralloluteibacterium</taxon>
    </lineage>
</organism>
<evidence type="ECO:0000313" key="1">
    <source>
        <dbReference type="EMBL" id="MFC4729111.1"/>
    </source>
</evidence>
<accession>A0ABV9NLV3</accession>
<dbReference type="Proteomes" id="UP001595892">
    <property type="component" value="Unassembled WGS sequence"/>
</dbReference>
<feature type="non-terminal residue" evidence="1">
    <location>
        <position position="1"/>
    </location>
</feature>
<reference evidence="2" key="1">
    <citation type="journal article" date="2019" name="Int. J. Syst. Evol. Microbiol.">
        <title>The Global Catalogue of Microorganisms (GCM) 10K type strain sequencing project: providing services to taxonomists for standard genome sequencing and annotation.</title>
        <authorList>
            <consortium name="The Broad Institute Genomics Platform"/>
            <consortium name="The Broad Institute Genome Sequencing Center for Infectious Disease"/>
            <person name="Wu L."/>
            <person name="Ma J."/>
        </authorList>
    </citation>
    <scope>NUCLEOTIDE SEQUENCE [LARGE SCALE GENOMIC DNA]</scope>
    <source>
        <strain evidence="2">CGMCC 1.13574</strain>
    </source>
</reference>
<name>A0ABV9NLV3_9GAMM</name>
<sequence>VAWQTSPQGSRMSLTGPENFAERRGQWAEVKRVRKLGCHACKNAVRGWGLVACGLEPQRKHPACIASGHYTYDKRAAA</sequence>
<protein>
    <submittedName>
        <fullName evidence="1">Uncharacterized protein</fullName>
    </submittedName>
</protein>
<keyword evidence="2" id="KW-1185">Reference proteome</keyword>